<reference evidence="2 3" key="2">
    <citation type="submission" date="2018-05" db="EMBL/GenBank/DDBJ databases">
        <authorList>
            <person name="Lanie J.A."/>
            <person name="Ng W.-L."/>
            <person name="Kazmierczak K.M."/>
            <person name="Andrzejewski T.M."/>
            <person name="Davidsen T.M."/>
            <person name="Wayne K.J."/>
            <person name="Tettelin H."/>
            <person name="Glass J.I."/>
            <person name="Rusch D."/>
            <person name="Podicherti R."/>
            <person name="Tsui H.-C.T."/>
            <person name="Winkler M.E."/>
        </authorList>
    </citation>
    <scope>NUCLEOTIDE SEQUENCE [LARGE SCALE GENOMIC DNA]</scope>
    <source>
        <strain evidence="2 3">YBY</strain>
    </source>
</reference>
<gene>
    <name evidence="2" type="ORF">DF183_14705</name>
</gene>
<proteinExistence type="predicted"/>
<evidence type="ECO:0000313" key="2">
    <source>
        <dbReference type="EMBL" id="PWE13081.1"/>
    </source>
</evidence>
<dbReference type="AlphaFoldDB" id="A0A2U2BGF4"/>
<sequence>MNVCVCPNGLSQQRNRGRGQIRMFVVCLMVPLLTSCGAIGRVTDTACLWIREIRVSQKDVLTHGTAQQILGHNREWAKNCSS</sequence>
<protein>
    <submittedName>
        <fullName evidence="2">Uncharacterized protein</fullName>
    </submittedName>
</protein>
<accession>A0A2U2BGF4</accession>
<evidence type="ECO:0000313" key="3">
    <source>
        <dbReference type="Proteomes" id="UP000245216"/>
    </source>
</evidence>
<name>A0A2U2BGF4_ALCFA</name>
<keyword evidence="1" id="KW-1133">Transmembrane helix</keyword>
<keyword evidence="1" id="KW-0472">Membrane</keyword>
<feature type="transmembrane region" description="Helical" evidence="1">
    <location>
        <begin position="21"/>
        <end position="40"/>
    </location>
</feature>
<evidence type="ECO:0000256" key="1">
    <source>
        <dbReference type="SAM" id="Phobius"/>
    </source>
</evidence>
<dbReference type="Proteomes" id="UP000245216">
    <property type="component" value="Unassembled WGS sequence"/>
</dbReference>
<organism evidence="2 3">
    <name type="scientific">Alcaligenes faecalis</name>
    <dbReference type="NCBI Taxonomy" id="511"/>
    <lineage>
        <taxon>Bacteria</taxon>
        <taxon>Pseudomonadati</taxon>
        <taxon>Pseudomonadota</taxon>
        <taxon>Betaproteobacteria</taxon>
        <taxon>Burkholderiales</taxon>
        <taxon>Alcaligenaceae</taxon>
        <taxon>Alcaligenes</taxon>
    </lineage>
</organism>
<dbReference type="EMBL" id="QEXO01000004">
    <property type="protein sequence ID" value="PWE13081.1"/>
    <property type="molecule type" value="Genomic_DNA"/>
</dbReference>
<reference evidence="2 3" key="1">
    <citation type="submission" date="2018-05" db="EMBL/GenBank/DDBJ databases">
        <title>Genome Sequence of an Efficient Indole-Degrading Bacterium, Alcaligenes sp.YBY.</title>
        <authorList>
            <person name="Yang B."/>
        </authorList>
    </citation>
    <scope>NUCLEOTIDE SEQUENCE [LARGE SCALE GENOMIC DNA]</scope>
    <source>
        <strain evidence="2 3">YBY</strain>
    </source>
</reference>
<keyword evidence="1" id="KW-0812">Transmembrane</keyword>
<comment type="caution">
    <text evidence="2">The sequence shown here is derived from an EMBL/GenBank/DDBJ whole genome shotgun (WGS) entry which is preliminary data.</text>
</comment>